<keyword evidence="3" id="KW-0614">Plasmid</keyword>
<dbReference type="InterPro" id="IPR014862">
    <property type="entry name" value="TrwC"/>
</dbReference>
<dbReference type="NCBIfam" id="NF041492">
    <property type="entry name" value="MobF"/>
    <property type="match status" value="1"/>
</dbReference>
<dbReference type="InterPro" id="IPR014059">
    <property type="entry name" value="TraI/TrwC_relax"/>
</dbReference>
<dbReference type="HOGENOM" id="CLU_001719_0_0_3"/>
<organism evidence="3 4">
    <name type="scientific">Acaryochloris marina (strain MBIC 11017)</name>
    <dbReference type="NCBI Taxonomy" id="329726"/>
    <lineage>
        <taxon>Bacteria</taxon>
        <taxon>Bacillati</taxon>
        <taxon>Cyanobacteriota</taxon>
        <taxon>Cyanophyceae</taxon>
        <taxon>Acaryochloridales</taxon>
        <taxon>Acaryochloridaceae</taxon>
        <taxon>Acaryochloris</taxon>
    </lineage>
</organism>
<dbReference type="Pfam" id="PF13604">
    <property type="entry name" value="AAA_30"/>
    <property type="match status" value="1"/>
</dbReference>
<dbReference type="NCBIfam" id="TIGR02686">
    <property type="entry name" value="relax_trwC"/>
    <property type="match status" value="1"/>
</dbReference>
<reference evidence="3 4" key="1">
    <citation type="journal article" date="2008" name="Proc. Natl. Acad. Sci. U.S.A.">
        <title>Niche adaptation and genome expansion in the chlorophyll d-producing cyanobacterium Acaryochloris marina.</title>
        <authorList>
            <person name="Swingley W.D."/>
            <person name="Chen M."/>
            <person name="Cheung P.C."/>
            <person name="Conrad A.L."/>
            <person name="Dejesa L.C."/>
            <person name="Hao J."/>
            <person name="Honchak B.M."/>
            <person name="Karbach L.E."/>
            <person name="Kurdoglu A."/>
            <person name="Lahiri S."/>
            <person name="Mastrian S.D."/>
            <person name="Miyashita H."/>
            <person name="Page L."/>
            <person name="Ramakrishna P."/>
            <person name="Satoh S."/>
            <person name="Sattley W.M."/>
            <person name="Shimada Y."/>
            <person name="Taylor H.L."/>
            <person name="Tomo T."/>
            <person name="Tsuchiya T."/>
            <person name="Wang Z.T."/>
            <person name="Raymond J."/>
            <person name="Mimuro M."/>
            <person name="Blankenship R.E."/>
            <person name="Touchman J.W."/>
        </authorList>
    </citation>
    <scope>NUCLEOTIDE SEQUENCE [LARGE SCALE GENOMIC DNA]</scope>
    <source>
        <strain evidence="4">MBIC 11017</strain>
        <plasmid evidence="4">Plasmid pREB7</plasmid>
    </source>
</reference>
<feature type="domain" description="TrwC relaxase" evidence="1">
    <location>
        <begin position="12"/>
        <end position="284"/>
    </location>
</feature>
<dbReference type="InterPro" id="IPR027417">
    <property type="entry name" value="P-loop_NTPase"/>
</dbReference>
<dbReference type="eggNOG" id="COG0507">
    <property type="taxonomic scope" value="Bacteria"/>
</dbReference>
<name>A8ZQJ1_ACAM1</name>
<accession>A8ZQJ1</accession>
<gene>
    <name evidence="3" type="ordered locus">AM1_G0097</name>
</gene>
<keyword evidence="4" id="KW-1185">Reference proteome</keyword>
<evidence type="ECO:0000313" key="4">
    <source>
        <dbReference type="Proteomes" id="UP000000268"/>
    </source>
</evidence>
<dbReference type="Proteomes" id="UP000000268">
    <property type="component" value="Plasmid pREB7"/>
</dbReference>
<dbReference type="KEGG" id="amr:AM1_G0097"/>
<dbReference type="EMBL" id="CP000844">
    <property type="protein sequence ID" value="ABW33277.1"/>
    <property type="molecule type" value="Genomic_DNA"/>
</dbReference>
<protein>
    <submittedName>
        <fullName evidence="3">Uncharacterized protein</fullName>
    </submittedName>
</protein>
<geneLocation type="plasmid" evidence="3 4">
    <name>pREB7</name>
</geneLocation>
<dbReference type="InterPro" id="IPR024385">
    <property type="entry name" value="DUF3854"/>
</dbReference>
<evidence type="ECO:0000259" key="2">
    <source>
        <dbReference type="Pfam" id="PF12965"/>
    </source>
</evidence>
<dbReference type="PANTHER" id="PTHR34985:SF1">
    <property type="entry name" value="SLR0554 PROTEIN"/>
    <property type="match status" value="1"/>
</dbReference>
<dbReference type="Pfam" id="PF12965">
    <property type="entry name" value="DUF3854"/>
    <property type="match status" value="1"/>
</dbReference>
<dbReference type="Pfam" id="PF08751">
    <property type="entry name" value="TrwC"/>
    <property type="match status" value="1"/>
</dbReference>
<evidence type="ECO:0000259" key="1">
    <source>
        <dbReference type="Pfam" id="PF08751"/>
    </source>
</evidence>
<dbReference type="SUPFAM" id="SSF52540">
    <property type="entry name" value="P-loop containing nucleoside triphosphate hydrolases"/>
    <property type="match status" value="2"/>
</dbReference>
<dbReference type="OrthoDB" id="473036at2"/>
<proteinExistence type="predicted"/>
<dbReference type="RefSeq" id="WP_012168343.1">
    <property type="nucleotide sequence ID" value="NC_009932.1"/>
</dbReference>
<feature type="domain" description="DUF3854" evidence="2">
    <location>
        <begin position="1044"/>
        <end position="1167"/>
    </location>
</feature>
<evidence type="ECO:0000313" key="3">
    <source>
        <dbReference type="EMBL" id="ABW33277.1"/>
    </source>
</evidence>
<dbReference type="PANTHER" id="PTHR34985">
    <property type="entry name" value="SLR0554 PROTEIN"/>
    <property type="match status" value="1"/>
</dbReference>
<dbReference type="SUPFAM" id="SSF55464">
    <property type="entry name" value="Origin of replication-binding domain, RBD-like"/>
    <property type="match status" value="1"/>
</dbReference>
<sequence>MLDITTINSNIKDGARYYTKEESYYSQDEEVQEMTESEWFGSMAPNEPYSAERFTKMFYGDLPNGQRMRGEVNGKGKERLAYDLTFTVPGKSLSMAIHGPNGDKRLWEAHVEAVKEVMVIVENRYAGARVQANGKRQAIKTGNIAATLVNHHESRAGDPHVHTHVVLFNGTLCPDGEYRALWYEPLRNSGVLGDLYHQKLALKVQALGYEIRETATGFDLAGVTDEQIEVFSKRSTEIEDYLKEKGWSNTPANRQKAVFETRIAKNITESLEQKQERWGHEMEAVGFTGLTPANHPITPKSTETPRELLDAAIGHLAERQSSFSLEDIQRFVFSHLRSFDEKPLNQEIDHHPDLLTAWDGRYTTQTAVDRDIRIINHWLKGNNSVTPLNPIADFSHTILNSGQSEAMKRLLSSPDQYQILKGLAGTGKTTALGIARQQLPPETVIKVFAATHNAKNEIAESFDLEGATIAQLAVSEPTTESNQLWILDESGMVGSDDFEMVMNKATKVGARVWAVGDTGQNGAIAAGAPVRMLMHSGATVHKLSEIIRQQNKEQKTAVKLIAEGHGIEALNVLEKQGHIHEVEDADTKISAAVKQYISLPQSRRDKTLVVIGTNAEREAFTDQLRVRLIEEGKLTNNTEFTQLKNRNLTKVQKKRAENYRKGDLLVLHRKHRTYTQLQTHVPYKVLAVEGQHLRVTSPGGRQFKINPAQHERTEVFTAKQNHIAVGDKLRFTSTNKKEGIYTHAYLECIRIQEGIATVQGNKGQVHQLDLSKPQQIDHDWATTTYRAQGGTNSETIYIASLNPTSARESFYVGISRHRTKHISVFTESLEDLKEWVATSNAQENAIETLFDPHEGWTPDYTGVEKPWQLDMDTWAEMKSSGIHPSLLTPEHLRSEAGSSEPSIRDNVLLEALLGAEFTKPKYGAGQEVTHEMKRKLNGTHKVNGKWVDDPERAYTRIAEGGGWIGYGGTDLLSVIEGNPQPSSYCQVKPKTPRIFDGEEVKYETPKGVDQQVFLPHIPDEITELIYQRNAISPTPEERAKGVWYVADQYNLPIVLTEGLKKTWASLSQGHLTVGLPGVTALYRAKDDFDHRLPQRELSEYGKALAKPGRKITFAFDQDTKLSAIFNVRRDLVRTIELLQAEGVVCKLAPWNPKLGKGLDDVIAKVGPRYYNAAIANAISPDAEVKRHYKGQYNSIAKRVQKRLGEMPKERVDLEVYAYCKEHTELNDAYRFISESDHMRAATPEQKRLYLLAIHKVSPIYEELMDSDKPINFNQRMPEMVQNRVKLQIVKEKPTPLQSEQINFDIGQSY</sequence>
<dbReference type="Gene3D" id="3.40.50.300">
    <property type="entry name" value="P-loop containing nucleotide triphosphate hydrolases"/>
    <property type="match status" value="1"/>
</dbReference>